<keyword evidence="7" id="KW-1185">Reference proteome</keyword>
<proteinExistence type="predicted"/>
<organism evidence="6 7">
    <name type="scientific">[Candida] subhashii</name>
    <dbReference type="NCBI Taxonomy" id="561895"/>
    <lineage>
        <taxon>Eukaryota</taxon>
        <taxon>Fungi</taxon>
        <taxon>Dikarya</taxon>
        <taxon>Ascomycota</taxon>
        <taxon>Saccharomycotina</taxon>
        <taxon>Pichiomycetes</taxon>
        <taxon>Debaryomycetaceae</taxon>
        <taxon>Spathaspora</taxon>
    </lineage>
</organism>
<dbReference type="PROSITE" id="PS50294">
    <property type="entry name" value="WD_REPEATS_REGION"/>
    <property type="match status" value="3"/>
</dbReference>
<dbReference type="Pfam" id="PF25048">
    <property type="entry name" value="Beta-prop_TEP1_C"/>
    <property type="match status" value="1"/>
</dbReference>
<dbReference type="PROSITE" id="PS00678">
    <property type="entry name" value="WD_REPEATS_1"/>
    <property type="match status" value="2"/>
</dbReference>
<dbReference type="RefSeq" id="XP_049263024.1">
    <property type="nucleotide sequence ID" value="XM_049407597.1"/>
</dbReference>
<protein>
    <recommendedName>
        <fullName evidence="5">TEP-1 C-terminal beta-propeller domain-containing protein</fullName>
    </recommendedName>
</protein>
<feature type="region of interest" description="Disordered" evidence="4">
    <location>
        <begin position="863"/>
        <end position="884"/>
    </location>
</feature>
<name>A0A8J5ULF2_9ASCO</name>
<evidence type="ECO:0000256" key="3">
    <source>
        <dbReference type="PROSITE-ProRule" id="PRU00221"/>
    </source>
</evidence>
<feature type="region of interest" description="Disordered" evidence="4">
    <location>
        <begin position="14"/>
        <end position="34"/>
    </location>
</feature>
<evidence type="ECO:0000256" key="4">
    <source>
        <dbReference type="SAM" id="MobiDB-lite"/>
    </source>
</evidence>
<feature type="repeat" description="WD" evidence="3">
    <location>
        <begin position="200"/>
        <end position="242"/>
    </location>
</feature>
<dbReference type="AlphaFoldDB" id="A0A8J5ULF2"/>
<evidence type="ECO:0000313" key="6">
    <source>
        <dbReference type="EMBL" id="KAG7662791.1"/>
    </source>
</evidence>
<dbReference type="PANTHER" id="PTHR19862">
    <property type="entry name" value="WD REPEAT-CONTAINING PROTEIN 48"/>
    <property type="match status" value="1"/>
</dbReference>
<dbReference type="OrthoDB" id="2421129at2759"/>
<dbReference type="InterPro" id="IPR051246">
    <property type="entry name" value="WDR48"/>
</dbReference>
<dbReference type="Pfam" id="PF11816">
    <property type="entry name" value="DUF3337"/>
    <property type="match status" value="1"/>
</dbReference>
<feature type="domain" description="TEP-1 C-terminal beta-propeller" evidence="5">
    <location>
        <begin position="293"/>
        <end position="363"/>
    </location>
</feature>
<accession>A0A8J5ULF2</accession>
<evidence type="ECO:0000259" key="5">
    <source>
        <dbReference type="Pfam" id="PF25048"/>
    </source>
</evidence>
<sequence length="1165" mass="131926">MSINNISAYAHSAEPSCSSAASKSSEASASTTTSTLKTRKGLSYVIGNTNNNDNHILPINAVQYSKLTNQLYTAGRDGTVKVWNHNISNKQQETTMNNNTDDENHEHFNDYQDLDEKLLRLETSISSNPIPYNLTSFENNFQIVNNYSNHFDWINDIQLINDDKTLVSCSADLSIKIIDLMNATTDVHFNTKNACIHKFPNVHTDYIKKLSYSNRTPNQIISGGLDGKVVVWDLNNLKPTQVIENKPSGSLPSSIYSLANNNSSLISAGGPNNTINIFDQRTSSPFIKKLIGHQDTIRCLLMSDRFILSGSSDTTIKLWDLRTFKVYKNFDIHDCPVWSMTAETCSISNDFSQFYSGDKEGNIIKTDLSYISTNVTHGEHFFDTFTPSENLQLDEKLGISTIVAKGDSPILSICLETNEDTIFTSNYESLTRFVNPNTNQLAQYQYLRNCLDYSISRDAQLKDELASGLGDNATIHTGGAPQNDDLNSDFYDLISHLSTETVANINDLQSTFSHVHSGEGTPPTDHAVDGHGDDHDYNSSSDNDDDENGLNKEDYTSMFLNVNGGPSHEFINAFQEDIEFENFNFSEETPNIHITLMKATQSSNSQAISMGTRSSIQRKQDNSSKSSISNEFLDLTPIEILLNPIPQEQITSVPFNTKPISEFDLIPKSVVSKRVFNNKRHVIVLYRNGDIKIWDLLTCTQLKFYPGECSDVMLTNKEIESRLRDLDSYYQKEQGSDTLNNWCDVEIKSGKLMVTIKEGSLMNSEIYYDTLVADYPFLSVDDPVNQARYHGNKIKYNVDDRYQIGSILLKSFFKGYSLYEWQFDCLLREELRHSSKFNKSLDIENDASSLSNSLRKLKSFGRKSHKHDLSNGSGQSTPTGNGSTNASFIDIPAPNLDFPMSEFISMTEDQLNKMSNDYDNSIMKFLHSNKKYYMEKCASIGTKKLDSLLNVDRIHPYINEELTGEIQYSPVVDIKYFPQDLLVIIFEYAPDLGNYRDCLSFQLRDIDKLSSFTTQKIDLSFINDLRLLMPSWLGDPILYNKYPLKEAPKIAFQLLEYDYGTLSPNIKIGGKSQKKIKKLPNLNGSINLTSHNMLRVSKILGYLVEKFESKTSEMKDKKLSPVDWLVLECRGEELQPDMTLQTIKTKLWKSNTDVELRYRRKFDGV</sequence>
<dbReference type="InterPro" id="IPR021772">
    <property type="entry name" value="WDR48/Bun107"/>
</dbReference>
<feature type="compositionally biased region" description="Polar residues" evidence="4">
    <location>
        <begin position="870"/>
        <end position="884"/>
    </location>
</feature>
<keyword evidence="1 3" id="KW-0853">WD repeat</keyword>
<dbReference type="PROSITE" id="PS50082">
    <property type="entry name" value="WD_REPEATS_2"/>
    <property type="match status" value="3"/>
</dbReference>
<feature type="region of interest" description="Disordered" evidence="4">
    <location>
        <begin position="513"/>
        <end position="552"/>
    </location>
</feature>
<dbReference type="Pfam" id="PF00400">
    <property type="entry name" value="WD40"/>
    <property type="match status" value="3"/>
</dbReference>
<dbReference type="InterPro" id="IPR019775">
    <property type="entry name" value="WD40_repeat_CS"/>
</dbReference>
<dbReference type="GO" id="GO:0000724">
    <property type="term" value="P:double-strand break repair via homologous recombination"/>
    <property type="evidence" value="ECO:0007669"/>
    <property type="project" value="TreeGrafter"/>
</dbReference>
<comment type="caution">
    <text evidence="6">The sequence shown here is derived from an EMBL/GenBank/DDBJ whole genome shotgun (WGS) entry which is preliminary data.</text>
</comment>
<dbReference type="InterPro" id="IPR056828">
    <property type="entry name" value="Beta-prop_TEP1_C"/>
</dbReference>
<evidence type="ECO:0000256" key="2">
    <source>
        <dbReference type="ARBA" id="ARBA00022737"/>
    </source>
</evidence>
<dbReference type="PANTHER" id="PTHR19862:SF14">
    <property type="entry name" value="WD REPEAT-CONTAINING PROTEIN 48"/>
    <property type="match status" value="1"/>
</dbReference>
<keyword evidence="2" id="KW-0677">Repeat</keyword>
<gene>
    <name evidence="6" type="ORF">J8A68_003714</name>
</gene>
<dbReference type="GO" id="GO:0043130">
    <property type="term" value="F:ubiquitin binding"/>
    <property type="evidence" value="ECO:0007669"/>
    <property type="project" value="TreeGrafter"/>
</dbReference>
<dbReference type="EMBL" id="JAGSYN010000162">
    <property type="protein sequence ID" value="KAG7662791.1"/>
    <property type="molecule type" value="Genomic_DNA"/>
</dbReference>
<feature type="repeat" description="WD" evidence="3">
    <location>
        <begin position="290"/>
        <end position="329"/>
    </location>
</feature>
<evidence type="ECO:0000313" key="7">
    <source>
        <dbReference type="Proteomes" id="UP000694255"/>
    </source>
</evidence>
<feature type="compositionally biased region" description="Basic and acidic residues" evidence="4">
    <location>
        <begin position="526"/>
        <end position="537"/>
    </location>
</feature>
<dbReference type="SMART" id="SM00320">
    <property type="entry name" value="WD40"/>
    <property type="match status" value="6"/>
</dbReference>
<evidence type="ECO:0000256" key="1">
    <source>
        <dbReference type="ARBA" id="ARBA00022574"/>
    </source>
</evidence>
<reference evidence="6 7" key="1">
    <citation type="journal article" date="2021" name="DNA Res.">
        <title>Genome analysis of Candida subhashii reveals its hybrid nature and dual mitochondrial genome conformations.</title>
        <authorList>
            <person name="Mixao V."/>
            <person name="Hegedusova E."/>
            <person name="Saus E."/>
            <person name="Pryszcz L.P."/>
            <person name="Cillingova A."/>
            <person name="Nosek J."/>
            <person name="Gabaldon T."/>
        </authorList>
    </citation>
    <scope>NUCLEOTIDE SEQUENCE [LARGE SCALE GENOMIC DNA]</scope>
    <source>
        <strain evidence="6 7">CBS 10753</strain>
    </source>
</reference>
<dbReference type="GeneID" id="73470514"/>
<feature type="repeat" description="WD" evidence="3">
    <location>
        <begin position="52"/>
        <end position="84"/>
    </location>
</feature>
<dbReference type="Proteomes" id="UP000694255">
    <property type="component" value="Unassembled WGS sequence"/>
</dbReference>
<dbReference type="InterPro" id="IPR001680">
    <property type="entry name" value="WD40_rpt"/>
</dbReference>